<keyword evidence="3" id="KW-1185">Reference proteome</keyword>
<dbReference type="RefSeq" id="XP_011391170.1">
    <property type="nucleotide sequence ID" value="XM_011392868.1"/>
</dbReference>
<dbReference type="VEuPathDB" id="FungiDB:UMAG_10530"/>
<dbReference type="InParanoid" id="A0A0D1CKI8"/>
<proteinExistence type="predicted"/>
<reference evidence="2 3" key="1">
    <citation type="journal article" date="2006" name="Nature">
        <title>Insights from the genome of the biotrophic fungal plant pathogen Ustilago maydis.</title>
        <authorList>
            <person name="Kamper J."/>
            <person name="Kahmann R."/>
            <person name="Bolker M."/>
            <person name="Ma L.J."/>
            <person name="Brefort T."/>
            <person name="Saville B.J."/>
            <person name="Banuett F."/>
            <person name="Kronstad J.W."/>
            <person name="Gold S.E."/>
            <person name="Muller O."/>
            <person name="Perlin M.H."/>
            <person name="Wosten H.A."/>
            <person name="de Vries R."/>
            <person name="Ruiz-Herrera J."/>
            <person name="Reynaga-Pena C.G."/>
            <person name="Snetselaar K."/>
            <person name="McCann M."/>
            <person name="Perez-Martin J."/>
            <person name="Feldbrugge M."/>
            <person name="Basse C.W."/>
            <person name="Steinberg G."/>
            <person name="Ibeas J.I."/>
            <person name="Holloman W."/>
            <person name="Guzman P."/>
            <person name="Farman M."/>
            <person name="Stajich J.E."/>
            <person name="Sentandreu R."/>
            <person name="Gonzalez-Prieto J.M."/>
            <person name="Kennell J.C."/>
            <person name="Molina L."/>
            <person name="Schirawski J."/>
            <person name="Mendoza-Mendoza A."/>
            <person name="Greilinger D."/>
            <person name="Munch K."/>
            <person name="Rossel N."/>
            <person name="Scherer M."/>
            <person name="Vranes M."/>
            <person name="Ladendorf O."/>
            <person name="Vincon V."/>
            <person name="Fuchs U."/>
            <person name="Sandrock B."/>
            <person name="Meng S."/>
            <person name="Ho E.C."/>
            <person name="Cahill M.J."/>
            <person name="Boyce K.J."/>
            <person name="Klose J."/>
            <person name="Klosterman S.J."/>
            <person name="Deelstra H.J."/>
            <person name="Ortiz-Castellanos L."/>
            <person name="Li W."/>
            <person name="Sanchez-Alonso P."/>
            <person name="Schreier P.H."/>
            <person name="Hauser-Hahn I."/>
            <person name="Vaupel M."/>
            <person name="Koopmann E."/>
            <person name="Friedrich G."/>
            <person name="Voss H."/>
            <person name="Schluter T."/>
            <person name="Margolis J."/>
            <person name="Platt D."/>
            <person name="Swimmer C."/>
            <person name="Gnirke A."/>
            <person name="Chen F."/>
            <person name="Vysotskaia V."/>
            <person name="Mannhaupt G."/>
            <person name="Guldener U."/>
            <person name="Munsterkotter M."/>
            <person name="Haase D."/>
            <person name="Oesterheld M."/>
            <person name="Mewes H.W."/>
            <person name="Mauceli E.W."/>
            <person name="DeCaprio D."/>
            <person name="Wade C.M."/>
            <person name="Butler J."/>
            <person name="Young S."/>
            <person name="Jaffe D.B."/>
            <person name="Calvo S."/>
            <person name="Nusbaum C."/>
            <person name="Galagan J."/>
            <person name="Birren B.W."/>
        </authorList>
    </citation>
    <scope>NUCLEOTIDE SEQUENCE [LARGE SCALE GENOMIC DNA]</scope>
    <source>
        <strain evidence="3">DSM 14603 / FGSC 9021 / UM521</strain>
    </source>
</reference>
<dbReference type="Proteomes" id="UP000000561">
    <property type="component" value="Chromosome 14"/>
</dbReference>
<evidence type="ECO:0000313" key="2">
    <source>
        <dbReference type="EMBL" id="KIS67338.1"/>
    </source>
</evidence>
<dbReference type="GeneID" id="23566550"/>
<feature type="region of interest" description="Disordered" evidence="1">
    <location>
        <begin position="51"/>
        <end position="70"/>
    </location>
</feature>
<gene>
    <name evidence="2" type="ORF">UMAG_10530</name>
</gene>
<dbReference type="KEGG" id="uma:UMAG_10530"/>
<organism evidence="2 3">
    <name type="scientific">Mycosarcoma maydis</name>
    <name type="common">Corn smut fungus</name>
    <name type="synonym">Ustilago maydis</name>
    <dbReference type="NCBI Taxonomy" id="5270"/>
    <lineage>
        <taxon>Eukaryota</taxon>
        <taxon>Fungi</taxon>
        <taxon>Dikarya</taxon>
        <taxon>Basidiomycota</taxon>
        <taxon>Ustilaginomycotina</taxon>
        <taxon>Ustilaginomycetes</taxon>
        <taxon>Ustilaginales</taxon>
        <taxon>Ustilaginaceae</taxon>
        <taxon>Mycosarcoma</taxon>
    </lineage>
</organism>
<sequence>MARAEGAEAREWVQQPCKKIPLCEAQIKTQSYLQQDCVLRRLAERLPASASNSTECPKFTPDTMLTPRRHKSTPKRLCGCNIRDQRKLKGLRWKGVGTILSSYSQGHSRVRCWFAGLLADHTGLLADSHLMSAPDSKGSANSRMALLHRENRGEPDLAATDYRTALRSNFGSVHMEPASLVAYRFVWSLPPFDPFIGASQTTSQSNVVRQTLSTLVQYVALNVPHNIEWLQQSRWRSWQRHSMSELTTSSSSVLSALNNSHRTGQRCKAAARVVGYFFSCLLLDPM</sequence>
<evidence type="ECO:0000313" key="3">
    <source>
        <dbReference type="Proteomes" id="UP000000561"/>
    </source>
</evidence>
<name>A0A0D1CKI8_MYCMD</name>
<evidence type="ECO:0000256" key="1">
    <source>
        <dbReference type="SAM" id="MobiDB-lite"/>
    </source>
</evidence>
<dbReference type="EMBL" id="CM003153">
    <property type="protein sequence ID" value="KIS67338.1"/>
    <property type="molecule type" value="Genomic_DNA"/>
</dbReference>
<dbReference type="AlphaFoldDB" id="A0A0D1CKI8"/>
<accession>A0A0D1CKI8</accession>
<protein>
    <submittedName>
        <fullName evidence="2">Uncharacterized protein</fullName>
    </submittedName>
</protein>